<proteinExistence type="predicted"/>
<reference evidence="1 2" key="1">
    <citation type="submission" date="2015-04" db="EMBL/GenBank/DDBJ databases">
        <authorList>
            <person name="Heijne W.H."/>
            <person name="Fedorova N.D."/>
            <person name="Nierman W.C."/>
            <person name="Vollebregt A.W."/>
            <person name="Zhao Z."/>
            <person name="Wu L."/>
            <person name="Kumar M."/>
            <person name="Stam H."/>
            <person name="van den Berg M.A."/>
            <person name="Pel H.J."/>
        </authorList>
    </citation>
    <scope>NUCLEOTIDE SEQUENCE [LARGE SCALE GENOMIC DNA]</scope>
    <source>
        <strain evidence="1 2">CBS 393.64</strain>
    </source>
</reference>
<dbReference type="AlphaFoldDB" id="A0A0F4YXW7"/>
<dbReference type="RefSeq" id="XP_013329090.1">
    <property type="nucleotide sequence ID" value="XM_013473636.1"/>
</dbReference>
<comment type="caution">
    <text evidence="1">The sequence shown here is derived from an EMBL/GenBank/DDBJ whole genome shotgun (WGS) entry which is preliminary data.</text>
</comment>
<evidence type="ECO:0000313" key="2">
    <source>
        <dbReference type="Proteomes" id="UP000053958"/>
    </source>
</evidence>
<dbReference type="Proteomes" id="UP000053958">
    <property type="component" value="Unassembled WGS sequence"/>
</dbReference>
<evidence type="ECO:0000313" key="1">
    <source>
        <dbReference type="EMBL" id="KKA22478.1"/>
    </source>
</evidence>
<keyword evidence="2" id="KW-1185">Reference proteome</keyword>
<dbReference type="STRING" id="1408163.A0A0F4YXW7"/>
<dbReference type="GeneID" id="25315825"/>
<accession>A0A0F4YXW7</accession>
<name>A0A0F4YXW7_RASE3</name>
<sequence>MPGLTLDDLPSLVVRRICELAWDKSPDSVRSLALVNSTIYVDAVPYIYRTIRIKVTGRKQLREELRGIALRERRRQCFIYTRRLEIDGYMPTIHQERHGEFSGRRVRIILDGDGEDVGDLEDEDDGQEYDELEPVYSNLLDRDDPEDAPVDVDFAWQPLANALALFSRLTDFVFSCDNRFPPILLEALHEHHPQCRLDVRNFWVRNPRGPEVHPLDRELFSSPCLHAIGLRYVPTSRQPDNDVDYDAVVTSMLTSLAPKLKIVRMLPCLTMSGPTVRANWTGFDTAGGLFGIGELTSLSMGGIYEGGRIWQTTGREMLRAWKEYTDFSNLRSLTLQATSLTLLDTMSNLNTLPALERLAIYPTSGDDSDFFQTVILTFLEGLKPLSCLRLRFPVAAQLRQSIFDLHGPTLVDLALEPMTLGELLILREACPRLERLETTIKRSESDRWETRCYEALGRLPCLTKLLLRLDCSIPVTPVPANNGNQPGGPNVIVRDVDRMEFPPDPRLRIGQIQSIMTNSAVDGTLVRQIWDVIAEHKAGKPLQYLKIMNRPGEKYMGRRINGIGKCMRDMKRTYVVQRVLREGQESITVRELGQQRRDERVALDRYQEMELFAEVWPSGPPADLEMLRVFRRIWGPMPGSVDWRDDWRSKPLQREAEPFLWNLLGAS</sequence>
<dbReference type="EMBL" id="LASV01000141">
    <property type="protein sequence ID" value="KKA22478.1"/>
    <property type="molecule type" value="Genomic_DNA"/>
</dbReference>
<organism evidence="1 2">
    <name type="scientific">Rasamsonia emersonii (strain ATCC 16479 / CBS 393.64 / IMI 116815)</name>
    <dbReference type="NCBI Taxonomy" id="1408163"/>
    <lineage>
        <taxon>Eukaryota</taxon>
        <taxon>Fungi</taxon>
        <taxon>Dikarya</taxon>
        <taxon>Ascomycota</taxon>
        <taxon>Pezizomycotina</taxon>
        <taxon>Eurotiomycetes</taxon>
        <taxon>Eurotiomycetidae</taxon>
        <taxon>Eurotiales</taxon>
        <taxon>Trichocomaceae</taxon>
        <taxon>Rasamsonia</taxon>
    </lineage>
</organism>
<gene>
    <name evidence="1" type="ORF">T310_3476</name>
</gene>
<dbReference type="OrthoDB" id="3945550at2759"/>
<protein>
    <submittedName>
        <fullName evidence="1">Uncharacterized protein</fullName>
    </submittedName>
</protein>